<sequence length="372" mass="41969">MKKSFISLSVLSMLFIGLSFIVNAYSEEHPKKTPITTGTSNTFITDSSNDISNPIVTNSLEDDTAPTTAASSEQESQTSLWDIEDENEVNYDSDQTNLPELTEQEVTKIKELYEKGISEGKVTQELYSYEAFQENYQANKTTYEEMKDIFPNYHSYGDWFAQIMNYAAFPDGEGHSPSETRREKRATKEQNANRFKRDIRKGDIIIVNSGGFGHAAIATSDNYILEMTGGDNPVNWFLTGISNNNNQFNKNNWLWGNREQGVKVKPRIDEPIQIWRVPNKTMANKCGTYADKTFWNSSGGYKKNRKIDYLLRSGTLSTNPNYCSKLVFQAYWYGSGNAPVVQGYASGLAFIAPSALPNLFTSSYKPYKVGSY</sequence>
<evidence type="ECO:0000313" key="4">
    <source>
        <dbReference type="Proteomes" id="UP000254807"/>
    </source>
</evidence>
<protein>
    <recommendedName>
        <fullName evidence="5">CHAP domain-containing protein</fullName>
    </recommendedName>
</protein>
<organism evidence="3 4">
    <name type="scientific">Enterococcus gallinarum</name>
    <dbReference type="NCBI Taxonomy" id="1353"/>
    <lineage>
        <taxon>Bacteria</taxon>
        <taxon>Bacillati</taxon>
        <taxon>Bacillota</taxon>
        <taxon>Bacilli</taxon>
        <taxon>Lactobacillales</taxon>
        <taxon>Enterococcaceae</taxon>
        <taxon>Enterococcus</taxon>
    </lineage>
</organism>
<dbReference type="Proteomes" id="UP000254807">
    <property type="component" value="Unassembled WGS sequence"/>
</dbReference>
<feature type="region of interest" description="Disordered" evidence="1">
    <location>
        <begin position="171"/>
        <end position="193"/>
    </location>
</feature>
<reference evidence="3 4" key="1">
    <citation type="submission" date="2018-06" db="EMBL/GenBank/DDBJ databases">
        <authorList>
            <consortium name="Pathogen Informatics"/>
            <person name="Doyle S."/>
        </authorList>
    </citation>
    <scope>NUCLEOTIDE SEQUENCE [LARGE SCALE GENOMIC DNA]</scope>
    <source>
        <strain evidence="3 4">NCTC12360</strain>
    </source>
</reference>
<dbReference type="RefSeq" id="WP_211279861.1">
    <property type="nucleotide sequence ID" value="NZ_JBHULA010000013.1"/>
</dbReference>
<feature type="region of interest" description="Disordered" evidence="1">
    <location>
        <begin position="30"/>
        <end position="79"/>
    </location>
</feature>
<feature type="chain" id="PRO_5039098461" description="CHAP domain-containing protein" evidence="2">
    <location>
        <begin position="25"/>
        <end position="372"/>
    </location>
</feature>
<keyword evidence="2" id="KW-0732">Signal</keyword>
<evidence type="ECO:0000256" key="1">
    <source>
        <dbReference type="SAM" id="MobiDB-lite"/>
    </source>
</evidence>
<dbReference type="EMBL" id="UFYW01000001">
    <property type="protein sequence ID" value="STD82190.1"/>
    <property type="molecule type" value="Genomic_DNA"/>
</dbReference>
<accession>A0A376GXR1</accession>
<dbReference type="AlphaFoldDB" id="A0A376GXR1"/>
<evidence type="ECO:0000313" key="3">
    <source>
        <dbReference type="EMBL" id="STD82190.1"/>
    </source>
</evidence>
<evidence type="ECO:0000256" key="2">
    <source>
        <dbReference type="SAM" id="SignalP"/>
    </source>
</evidence>
<name>A0A376GXR1_ENTGA</name>
<proteinExistence type="predicted"/>
<gene>
    <name evidence="3" type="ORF">NCTC12360_00610</name>
</gene>
<feature type="compositionally biased region" description="Polar residues" evidence="1">
    <location>
        <begin position="34"/>
        <end position="79"/>
    </location>
</feature>
<feature type="signal peptide" evidence="2">
    <location>
        <begin position="1"/>
        <end position="24"/>
    </location>
</feature>
<evidence type="ECO:0008006" key="5">
    <source>
        <dbReference type="Google" id="ProtNLM"/>
    </source>
</evidence>
<feature type="compositionally biased region" description="Basic and acidic residues" evidence="1">
    <location>
        <begin position="172"/>
        <end position="188"/>
    </location>
</feature>
<keyword evidence="4" id="KW-1185">Reference proteome</keyword>